<dbReference type="Gene3D" id="3.90.1720.10">
    <property type="entry name" value="endopeptidase domain like (from Nostoc punctiforme)"/>
    <property type="match status" value="1"/>
</dbReference>
<gene>
    <name evidence="1" type="ORF">SAMN04488238_1352</name>
</gene>
<accession>A0A1H3FC76</accession>
<dbReference type="Pfam" id="PF05708">
    <property type="entry name" value="Peptidase_C92"/>
    <property type="match status" value="1"/>
</dbReference>
<dbReference type="InterPro" id="IPR024453">
    <property type="entry name" value="Peptidase_C92"/>
</dbReference>
<evidence type="ECO:0000313" key="1">
    <source>
        <dbReference type="EMBL" id="SDX87794.1"/>
    </source>
</evidence>
<reference evidence="1 2" key="1">
    <citation type="submission" date="2016-10" db="EMBL/GenBank/DDBJ databases">
        <authorList>
            <person name="de Groot N.N."/>
        </authorList>
    </citation>
    <scope>NUCLEOTIDE SEQUENCE [LARGE SCALE GENOMIC DNA]</scope>
    <source>
        <strain evidence="1 2">CGMCC 1.8894</strain>
    </source>
</reference>
<dbReference type="RefSeq" id="WP_176847344.1">
    <property type="nucleotide sequence ID" value="NZ_CP061498.1"/>
</dbReference>
<sequence>MKRIKIDSVMQGDILFTARPGKTSKGIRFTTGGLVSHAMICVANGSFIDSTRNGVQARNLQRELFEDDEQAFHFRLKIPPERQILAQVIDYARAEIGARYSLTEAARSVSPFRSSSSKKQFCSRLVARVFNQAGIELVPNANYCTPEDLRQSPLLKELTVEFESVTIEELALMSGGLNPVDAMHDAQNAVLEAARSVDSKIESFNDLYALLVKRPETDQVIANALVSSGYLDLWKKEVARHPWRYTSGLMDKLSEPPKLLCDYCIGTIKEAYSGGVRFAINLIQC</sequence>
<protein>
    <submittedName>
        <fullName evidence="1">Permuted papain-like amidase enzyme, YaeF/YiiX, C92 family</fullName>
    </submittedName>
</protein>
<name>A0A1H3FC76_9RHOB</name>
<organism evidence="1 2">
    <name type="scientific">Roseicitreum antarcticum</name>
    <dbReference type="NCBI Taxonomy" id="564137"/>
    <lineage>
        <taxon>Bacteria</taxon>
        <taxon>Pseudomonadati</taxon>
        <taxon>Pseudomonadota</taxon>
        <taxon>Alphaproteobacteria</taxon>
        <taxon>Rhodobacterales</taxon>
        <taxon>Paracoccaceae</taxon>
        <taxon>Roseicitreum</taxon>
    </lineage>
</organism>
<dbReference type="SUPFAM" id="SSF54001">
    <property type="entry name" value="Cysteine proteinases"/>
    <property type="match status" value="1"/>
</dbReference>
<proteinExistence type="predicted"/>
<dbReference type="AlphaFoldDB" id="A0A1H3FC76"/>
<evidence type="ECO:0000313" key="2">
    <source>
        <dbReference type="Proteomes" id="UP000198539"/>
    </source>
</evidence>
<keyword evidence="2" id="KW-1185">Reference proteome</keyword>
<dbReference type="Proteomes" id="UP000198539">
    <property type="component" value="Unassembled WGS sequence"/>
</dbReference>
<dbReference type="EMBL" id="FNOM01000035">
    <property type="protein sequence ID" value="SDX87794.1"/>
    <property type="molecule type" value="Genomic_DNA"/>
</dbReference>
<dbReference type="InterPro" id="IPR038765">
    <property type="entry name" value="Papain-like_cys_pep_sf"/>
</dbReference>